<keyword evidence="1" id="KW-1133">Transmembrane helix</keyword>
<evidence type="ECO:0000313" key="4">
    <source>
        <dbReference type="Proteomes" id="UP000002247"/>
    </source>
</evidence>
<dbReference type="EMBL" id="CP001958">
    <property type="protein sequence ID" value="ADG98761.1"/>
    <property type="molecule type" value="Genomic_DNA"/>
</dbReference>
<feature type="transmembrane region" description="Helical" evidence="1">
    <location>
        <begin position="165"/>
        <end position="186"/>
    </location>
</feature>
<keyword evidence="2" id="KW-0732">Signal</keyword>
<feature type="chain" id="PRO_5003091470" description="Integral membrane protein" evidence="2">
    <location>
        <begin position="24"/>
        <end position="284"/>
    </location>
</feature>
<feature type="transmembrane region" description="Helical" evidence="1">
    <location>
        <begin position="227"/>
        <end position="247"/>
    </location>
</feature>
<evidence type="ECO:0000256" key="2">
    <source>
        <dbReference type="SAM" id="SignalP"/>
    </source>
</evidence>
<sequence length="284" mass="28441">MSAAVLAVCLALLAALLFAAASAAQQSVAEGVPHERGQGLAFVRSLVAQPRWWVGVLGDGGGYAAQAAALSVGSLLLVSPLLVASLLFALPISAALTRRPLTRRNVLLAGALTAALAVFLLVGHPDEGLASAPLRRWLIALIPAAAAAAACAWAANCVTGPRRALLLGTATGVLFGVCAPLTKAVAAVASDTILDVPLAWQTWVLAVAGAAGFFLQQLAFQSGDISTSLPALTVAEPLVAALCGAVVFDERLQVCGAGWALVAACVLVMVAATAGLARSQAANG</sequence>
<evidence type="ECO:0000256" key="1">
    <source>
        <dbReference type="SAM" id="Phobius"/>
    </source>
</evidence>
<dbReference type="KEGG" id="srt:Srot_2312"/>
<dbReference type="AlphaFoldDB" id="D6ZAM5"/>
<keyword evidence="1" id="KW-0472">Membrane</keyword>
<evidence type="ECO:0000313" key="3">
    <source>
        <dbReference type="EMBL" id="ADG98761.1"/>
    </source>
</evidence>
<dbReference type="RefSeq" id="WP_013139211.1">
    <property type="nucleotide sequence ID" value="NC_014168.1"/>
</dbReference>
<dbReference type="eggNOG" id="COG0697">
    <property type="taxonomic scope" value="Bacteria"/>
</dbReference>
<accession>D6ZAM5</accession>
<name>D6ZAM5_SEGRD</name>
<dbReference type="PANTHER" id="PTHR40761:SF1">
    <property type="entry name" value="CONSERVED INTEGRAL MEMBRANE ALANINE VALINE AND LEUCINE RICH PROTEIN-RELATED"/>
    <property type="match status" value="1"/>
</dbReference>
<feature type="transmembrane region" description="Helical" evidence="1">
    <location>
        <begin position="198"/>
        <end position="215"/>
    </location>
</feature>
<dbReference type="NCBIfam" id="NF038012">
    <property type="entry name" value="DMT_1"/>
    <property type="match status" value="1"/>
</dbReference>
<dbReference type="HOGENOM" id="CLU_070294_1_0_11"/>
<proteinExistence type="predicted"/>
<evidence type="ECO:0008006" key="5">
    <source>
        <dbReference type="Google" id="ProtNLM"/>
    </source>
</evidence>
<protein>
    <recommendedName>
        <fullName evidence="5">Integral membrane protein</fullName>
    </recommendedName>
</protein>
<feature type="transmembrane region" description="Helical" evidence="1">
    <location>
        <begin position="67"/>
        <end position="94"/>
    </location>
</feature>
<dbReference type="Proteomes" id="UP000002247">
    <property type="component" value="Chromosome"/>
</dbReference>
<feature type="signal peptide" evidence="2">
    <location>
        <begin position="1"/>
        <end position="23"/>
    </location>
</feature>
<feature type="transmembrane region" description="Helical" evidence="1">
    <location>
        <begin position="259"/>
        <end position="277"/>
    </location>
</feature>
<feature type="transmembrane region" description="Helical" evidence="1">
    <location>
        <begin position="106"/>
        <end position="125"/>
    </location>
</feature>
<dbReference type="Gene3D" id="1.10.3730.20">
    <property type="match status" value="1"/>
</dbReference>
<gene>
    <name evidence="3" type="ordered locus">Srot_2312</name>
</gene>
<dbReference type="OrthoDB" id="4382070at2"/>
<reference evidence="3 4" key="1">
    <citation type="journal article" date="2010" name="Stand. Genomic Sci.">
        <title>Complete genome sequence of Segniliparus rotundus type strain (CDC 1076).</title>
        <authorList>
            <person name="Sikorski J."/>
            <person name="Lapidus A."/>
            <person name="Copeland A."/>
            <person name="Misra M."/>
            <person name="Glavina Del Rio T."/>
            <person name="Nolan M."/>
            <person name="Lucas S."/>
            <person name="Chen F."/>
            <person name="Tice H."/>
            <person name="Cheng J.F."/>
            <person name="Jando M."/>
            <person name="Schneider S."/>
            <person name="Bruce D."/>
            <person name="Goodwin L."/>
            <person name="Pitluck S."/>
            <person name="Liolios K."/>
            <person name="Mikhailova N."/>
            <person name="Pati A."/>
            <person name="Ivanova N."/>
            <person name="Mavromatis K."/>
            <person name="Chen A."/>
            <person name="Palaniappan K."/>
            <person name="Chertkov O."/>
            <person name="Land M."/>
            <person name="Hauser L."/>
            <person name="Chang Y.J."/>
            <person name="Jeffries C.D."/>
            <person name="Brettin T."/>
            <person name="Detter J.C."/>
            <person name="Han C."/>
            <person name="Rohde M."/>
            <person name="Goker M."/>
            <person name="Bristow J."/>
            <person name="Eisen J.A."/>
            <person name="Markowitz V."/>
            <person name="Hugenholtz P."/>
            <person name="Kyrpides N.C."/>
            <person name="Klenk H.P."/>
        </authorList>
    </citation>
    <scope>NUCLEOTIDE SEQUENCE [LARGE SCALE GENOMIC DNA]</scope>
    <source>
        <strain evidence="4">ATCC BAA-972 / CDC 1076 / CIP 108378 / DSM 44985 / JCM 13578</strain>
    </source>
</reference>
<keyword evidence="4" id="KW-1185">Reference proteome</keyword>
<dbReference type="STRING" id="640132.Srot_2312"/>
<organism evidence="3 4">
    <name type="scientific">Segniliparus rotundus (strain ATCC BAA-972 / CDC 1076 / CIP 108378 / DSM 44985 / JCM 13578)</name>
    <dbReference type="NCBI Taxonomy" id="640132"/>
    <lineage>
        <taxon>Bacteria</taxon>
        <taxon>Bacillati</taxon>
        <taxon>Actinomycetota</taxon>
        <taxon>Actinomycetes</taxon>
        <taxon>Mycobacteriales</taxon>
        <taxon>Segniliparaceae</taxon>
        <taxon>Segniliparus</taxon>
    </lineage>
</organism>
<feature type="transmembrane region" description="Helical" evidence="1">
    <location>
        <begin position="137"/>
        <end position="158"/>
    </location>
</feature>
<keyword evidence="1" id="KW-0812">Transmembrane</keyword>
<dbReference type="PANTHER" id="PTHR40761">
    <property type="entry name" value="CONSERVED INTEGRAL MEMBRANE ALANINE VALINE AND LEUCINE RICH PROTEIN-RELATED"/>
    <property type="match status" value="1"/>
</dbReference>